<evidence type="ECO:0000256" key="5">
    <source>
        <dbReference type="ARBA" id="ARBA00022618"/>
    </source>
</evidence>
<dbReference type="NCBIfam" id="TIGR02796">
    <property type="entry name" value="tolQ"/>
    <property type="match status" value="1"/>
</dbReference>
<comment type="subunit">
    <text evidence="10">The Tol-Pal system is composed of five core proteins: the inner membrane proteins TolA, TolQ and TolR, the periplasmic protein TolB and the outer membrane protein Pal. They form a network linking the inner and outer membranes and the peptidoglycan layer.</text>
</comment>
<keyword evidence="8 10" id="KW-0472">Membrane</keyword>
<dbReference type="InterPro" id="IPR002898">
    <property type="entry name" value="MotA_ExbB_proton_chnl"/>
</dbReference>
<evidence type="ECO:0000256" key="7">
    <source>
        <dbReference type="ARBA" id="ARBA00022989"/>
    </source>
</evidence>
<dbReference type="EMBL" id="AZRA01000050">
    <property type="protein sequence ID" value="KDB52362.1"/>
    <property type="molecule type" value="Genomic_DNA"/>
</dbReference>
<dbReference type="STRING" id="34103.SAMN05421778_11592"/>
<keyword evidence="6 10" id="KW-0812">Transmembrane</keyword>
<name>A0A059KLK2_9BURK</name>
<evidence type="ECO:0000256" key="10">
    <source>
        <dbReference type="HAMAP-Rule" id="MF_02202"/>
    </source>
</evidence>
<comment type="caution">
    <text evidence="12">The sequence shown here is derived from an EMBL/GenBank/DDBJ whole genome shotgun (WGS) entry which is preliminary data.</text>
</comment>
<dbReference type="PATRIC" id="fig|1286631.3.peg.1943"/>
<evidence type="ECO:0000256" key="6">
    <source>
        <dbReference type="ARBA" id="ARBA00022692"/>
    </source>
</evidence>
<dbReference type="InterPro" id="IPR014163">
    <property type="entry name" value="Tol-Pal_TolQ"/>
</dbReference>
<proteinExistence type="inferred from homology"/>
<dbReference type="GO" id="GO:0043213">
    <property type="term" value="P:bacteriocin transport"/>
    <property type="evidence" value="ECO:0007669"/>
    <property type="project" value="InterPro"/>
</dbReference>
<keyword evidence="5 10" id="KW-0132">Cell division</keyword>
<evidence type="ECO:0000313" key="13">
    <source>
        <dbReference type="Proteomes" id="UP000026714"/>
    </source>
</evidence>
<evidence type="ECO:0000256" key="8">
    <source>
        <dbReference type="ARBA" id="ARBA00023136"/>
    </source>
</evidence>
<reference evidence="12 13" key="1">
    <citation type="journal article" date="2014" name="FEMS Microbiol. Ecol.">
        <title>Sphaerotilus natans encrusted with nanoball-shaped Fe(III) oxide minerals formed by nitrate-reducing mixotrophic Fe(II) oxidation.</title>
        <authorList>
            <person name="Park S."/>
            <person name="Kim D.H."/>
            <person name="Lee J.H."/>
            <person name="Hur H.G."/>
        </authorList>
    </citation>
    <scope>NUCLEOTIDE SEQUENCE [LARGE SCALE GENOMIC DNA]</scope>
    <source>
        <strain evidence="12 13">DSM 6575</strain>
    </source>
</reference>
<dbReference type="HAMAP" id="MF_02202">
    <property type="entry name" value="TolQ"/>
    <property type="match status" value="1"/>
</dbReference>
<organism evidence="12 13">
    <name type="scientific">Sphaerotilus natans subsp. natans DSM 6575</name>
    <dbReference type="NCBI Taxonomy" id="1286631"/>
    <lineage>
        <taxon>Bacteria</taxon>
        <taxon>Pseudomonadati</taxon>
        <taxon>Pseudomonadota</taxon>
        <taxon>Betaproteobacteria</taxon>
        <taxon>Burkholderiales</taxon>
        <taxon>Sphaerotilaceae</taxon>
        <taxon>Sphaerotilus</taxon>
    </lineage>
</organism>
<dbReference type="RefSeq" id="WP_037481245.1">
    <property type="nucleotide sequence ID" value="NZ_AZRA01000050.1"/>
</dbReference>
<dbReference type="Proteomes" id="UP000026714">
    <property type="component" value="Unassembled WGS sequence"/>
</dbReference>
<dbReference type="AlphaFoldDB" id="A0A059KLK2"/>
<evidence type="ECO:0000256" key="1">
    <source>
        <dbReference type="ARBA" id="ARBA00004651"/>
    </source>
</evidence>
<comment type="similarity">
    <text evidence="2 10">Belongs to the ExbB/TolQ family.</text>
</comment>
<keyword evidence="9 10" id="KW-0131">Cell cycle</keyword>
<evidence type="ECO:0000256" key="3">
    <source>
        <dbReference type="ARBA" id="ARBA00022475"/>
    </source>
</evidence>
<keyword evidence="4 10" id="KW-0997">Cell inner membrane</keyword>
<dbReference type="GO" id="GO:0051301">
    <property type="term" value="P:cell division"/>
    <property type="evidence" value="ECO:0007669"/>
    <property type="project" value="UniProtKB-UniRule"/>
</dbReference>
<sequence length="237" mass="25973">MNQDLNILQLVLQASIVVQIVMAVLLLVSLASWAVIVAKITGLRRVRGGNDRFERDFWSGRHISELYQQSERNAHQSAPMERIFTAGMREFLKLRERRVGDPGALLDGARRAMRASFQRELDVIESNLSFLATVGSVSPYVGLFGTVWGIMHAFTGLSNLQQVTLATVAPGIAEALVATAIGLFAAIPAVIAYNRFARDIDRLAIQQETFMEEFSNILARNAGQMSTAQPPSAAATL</sequence>
<feature type="transmembrane region" description="Helical" evidence="10">
    <location>
        <begin position="171"/>
        <end position="193"/>
    </location>
</feature>
<dbReference type="GO" id="GO:0005886">
    <property type="term" value="C:plasma membrane"/>
    <property type="evidence" value="ECO:0007669"/>
    <property type="project" value="UniProtKB-SubCell"/>
</dbReference>
<dbReference type="GO" id="GO:0017038">
    <property type="term" value="P:protein import"/>
    <property type="evidence" value="ECO:0007669"/>
    <property type="project" value="TreeGrafter"/>
</dbReference>
<comment type="subcellular location">
    <subcellularLocation>
        <location evidence="10">Cell inner membrane</location>
        <topology evidence="10">Multi-pass membrane protein</topology>
    </subcellularLocation>
    <subcellularLocation>
        <location evidence="1">Cell membrane</location>
        <topology evidence="1">Multi-pass membrane protein</topology>
    </subcellularLocation>
</comment>
<protein>
    <recommendedName>
        <fullName evidence="10">Tol-Pal system protein TolQ</fullName>
    </recommendedName>
</protein>
<feature type="transmembrane region" description="Helical" evidence="10">
    <location>
        <begin position="12"/>
        <end position="37"/>
    </location>
</feature>
<dbReference type="PANTHER" id="PTHR30625:SF3">
    <property type="entry name" value="TOL-PAL SYSTEM PROTEIN TOLQ"/>
    <property type="match status" value="1"/>
</dbReference>
<feature type="domain" description="MotA/TolQ/ExbB proton channel" evidence="11">
    <location>
        <begin position="77"/>
        <end position="206"/>
    </location>
</feature>
<gene>
    <name evidence="10" type="primary">tolQ</name>
    <name evidence="12" type="ORF">X805_19770</name>
</gene>
<comment type="function">
    <text evidence="10">Part of the Tol-Pal system, which plays a role in outer membrane invagination during cell division and is important for maintaining outer membrane integrity.</text>
</comment>
<evidence type="ECO:0000259" key="11">
    <source>
        <dbReference type="Pfam" id="PF01618"/>
    </source>
</evidence>
<dbReference type="InterPro" id="IPR050790">
    <property type="entry name" value="ExbB/TolQ_transport"/>
</dbReference>
<evidence type="ECO:0000256" key="4">
    <source>
        <dbReference type="ARBA" id="ARBA00022519"/>
    </source>
</evidence>
<dbReference type="eggNOG" id="COG0811">
    <property type="taxonomic scope" value="Bacteria"/>
</dbReference>
<evidence type="ECO:0000256" key="2">
    <source>
        <dbReference type="ARBA" id="ARBA00010442"/>
    </source>
</evidence>
<accession>A0A059KLK2</accession>
<keyword evidence="13" id="KW-1185">Reference proteome</keyword>
<evidence type="ECO:0000256" key="9">
    <source>
        <dbReference type="ARBA" id="ARBA00023306"/>
    </source>
</evidence>
<keyword evidence="7 10" id="KW-1133">Transmembrane helix</keyword>
<dbReference type="Pfam" id="PF01618">
    <property type="entry name" value="MotA_ExbB"/>
    <property type="match status" value="1"/>
</dbReference>
<dbReference type="PANTHER" id="PTHR30625">
    <property type="entry name" value="PROTEIN TOLQ"/>
    <property type="match status" value="1"/>
</dbReference>
<evidence type="ECO:0000313" key="12">
    <source>
        <dbReference type="EMBL" id="KDB52362.1"/>
    </source>
</evidence>
<feature type="transmembrane region" description="Helical" evidence="10">
    <location>
        <begin position="128"/>
        <end position="151"/>
    </location>
</feature>
<keyword evidence="3 10" id="KW-1003">Cell membrane</keyword>